<dbReference type="Proteomes" id="UP000238479">
    <property type="component" value="Chromosome 7"/>
</dbReference>
<keyword evidence="2" id="KW-1003">Cell membrane</keyword>
<keyword evidence="7 9" id="KW-1133">Transmembrane helix</keyword>
<sequence length="306" mass="33841">MSISLQLLGNNLNGSIPSSLGKCHRLLELNLAQNNLDGTIPQQLLIGLPLSIYLYFQENRFSGSLPVEVGKLKSLRVIDILDNMLSGEFPNSLGGCENLEALHLQGNFFKGPIPSSMSALRGIQELDLSCNNLSGEIPQFLESFVFLKNLNLSFNQFWGEVHIKKLPTCKSKGGGLSHRMKVMISLVSVFAAIGIAMVLSVLFLFSSRTKRKETTLSNFGDSILQVSFTDLFKATDEFCSTNLIGMHGWFESVYKGVLDDGRVVAVKVFNMIQRGASKSFIAEREALRNIRHRNLVKIISACSSIY</sequence>
<keyword evidence="10" id="KW-0808">Transferase</keyword>
<keyword evidence="11" id="KW-1185">Reference proteome</keyword>
<dbReference type="InterPro" id="IPR051809">
    <property type="entry name" value="Plant_receptor-like_S/T_kinase"/>
</dbReference>
<evidence type="ECO:0000313" key="10">
    <source>
        <dbReference type="EMBL" id="PRQ18212.1"/>
    </source>
</evidence>
<evidence type="ECO:0000256" key="5">
    <source>
        <dbReference type="ARBA" id="ARBA00022729"/>
    </source>
</evidence>
<dbReference type="AlphaFoldDB" id="A0A2P6P8H1"/>
<gene>
    <name evidence="10" type="ORF">RchiOBHm_Chr7g0203471</name>
</gene>
<dbReference type="Gene3D" id="3.80.10.10">
    <property type="entry name" value="Ribonuclease Inhibitor"/>
    <property type="match status" value="1"/>
</dbReference>
<dbReference type="SUPFAM" id="SSF52058">
    <property type="entry name" value="L domain-like"/>
    <property type="match status" value="1"/>
</dbReference>
<protein>
    <recommendedName>
        <fullName evidence="12">Protein kinase domain-containing protein</fullName>
    </recommendedName>
</protein>
<name>A0A2P6P8H1_ROSCH</name>
<evidence type="ECO:0000256" key="3">
    <source>
        <dbReference type="ARBA" id="ARBA00022614"/>
    </source>
</evidence>
<dbReference type="PANTHER" id="PTHR27008:SF596">
    <property type="entry name" value="OS02G0215500 PROTEIN"/>
    <property type="match status" value="1"/>
</dbReference>
<evidence type="ECO:0000256" key="6">
    <source>
        <dbReference type="ARBA" id="ARBA00022737"/>
    </source>
</evidence>
<evidence type="ECO:0000256" key="9">
    <source>
        <dbReference type="SAM" id="Phobius"/>
    </source>
</evidence>
<comment type="subcellular location">
    <subcellularLocation>
        <location evidence="1">Cell membrane</location>
    </subcellularLocation>
</comment>
<dbReference type="OMA" id="CNAITLY"/>
<comment type="caution">
    <text evidence="10">The sequence shown here is derived from an EMBL/GenBank/DDBJ whole genome shotgun (WGS) entry which is preliminary data.</text>
</comment>
<reference evidence="10 11" key="1">
    <citation type="journal article" date="2018" name="Nat. Genet.">
        <title>The Rosa genome provides new insights in the design of modern roses.</title>
        <authorList>
            <person name="Bendahmane M."/>
        </authorList>
    </citation>
    <scope>NUCLEOTIDE SEQUENCE [LARGE SCALE GENOMIC DNA]</scope>
    <source>
        <strain evidence="11">cv. Old Blush</strain>
    </source>
</reference>
<organism evidence="10 11">
    <name type="scientific">Rosa chinensis</name>
    <name type="common">China rose</name>
    <dbReference type="NCBI Taxonomy" id="74649"/>
    <lineage>
        <taxon>Eukaryota</taxon>
        <taxon>Viridiplantae</taxon>
        <taxon>Streptophyta</taxon>
        <taxon>Embryophyta</taxon>
        <taxon>Tracheophyta</taxon>
        <taxon>Spermatophyta</taxon>
        <taxon>Magnoliopsida</taxon>
        <taxon>eudicotyledons</taxon>
        <taxon>Gunneridae</taxon>
        <taxon>Pentapetalae</taxon>
        <taxon>rosids</taxon>
        <taxon>fabids</taxon>
        <taxon>Rosales</taxon>
        <taxon>Rosaceae</taxon>
        <taxon>Rosoideae</taxon>
        <taxon>Rosoideae incertae sedis</taxon>
        <taxon>Rosa</taxon>
    </lineage>
</organism>
<dbReference type="GO" id="GO:0005886">
    <property type="term" value="C:plasma membrane"/>
    <property type="evidence" value="ECO:0007669"/>
    <property type="project" value="UniProtKB-SubCell"/>
</dbReference>
<keyword evidence="3" id="KW-0433">Leucine-rich repeat</keyword>
<dbReference type="InterPro" id="IPR001611">
    <property type="entry name" value="Leu-rich_rpt"/>
</dbReference>
<keyword evidence="5" id="KW-0732">Signal</keyword>
<dbReference type="InterPro" id="IPR011009">
    <property type="entry name" value="Kinase-like_dom_sf"/>
</dbReference>
<evidence type="ECO:0000256" key="1">
    <source>
        <dbReference type="ARBA" id="ARBA00004236"/>
    </source>
</evidence>
<evidence type="ECO:0000256" key="2">
    <source>
        <dbReference type="ARBA" id="ARBA00022475"/>
    </source>
</evidence>
<evidence type="ECO:0000313" key="11">
    <source>
        <dbReference type="Proteomes" id="UP000238479"/>
    </source>
</evidence>
<feature type="transmembrane region" description="Helical" evidence="9">
    <location>
        <begin position="182"/>
        <end position="205"/>
    </location>
</feature>
<keyword evidence="6" id="KW-0677">Repeat</keyword>
<evidence type="ECO:0000256" key="4">
    <source>
        <dbReference type="ARBA" id="ARBA00022692"/>
    </source>
</evidence>
<dbReference type="InterPro" id="IPR032675">
    <property type="entry name" value="LRR_dom_sf"/>
</dbReference>
<dbReference type="Pfam" id="PF00560">
    <property type="entry name" value="LRR_1"/>
    <property type="match status" value="3"/>
</dbReference>
<evidence type="ECO:0000256" key="8">
    <source>
        <dbReference type="ARBA" id="ARBA00023136"/>
    </source>
</evidence>
<keyword evidence="8 9" id="KW-0472">Membrane</keyword>
<dbReference type="STRING" id="74649.A0A2P6P8H1"/>
<accession>A0A2P6P8H1</accession>
<proteinExistence type="predicted"/>
<evidence type="ECO:0000256" key="7">
    <source>
        <dbReference type="ARBA" id="ARBA00022989"/>
    </source>
</evidence>
<dbReference type="FunFam" id="3.80.10.10:FF:000299">
    <property type="entry name" value="Piriformospora indica-insensitive protein 2"/>
    <property type="match status" value="1"/>
</dbReference>
<dbReference type="Gramene" id="PRQ18212">
    <property type="protein sequence ID" value="PRQ18212"/>
    <property type="gene ID" value="RchiOBHm_Chr7g0203471"/>
</dbReference>
<dbReference type="Gene3D" id="3.30.200.20">
    <property type="entry name" value="Phosphorylase Kinase, domain 1"/>
    <property type="match status" value="1"/>
</dbReference>
<dbReference type="SUPFAM" id="SSF56112">
    <property type="entry name" value="Protein kinase-like (PK-like)"/>
    <property type="match status" value="1"/>
</dbReference>
<dbReference type="GO" id="GO:0016740">
    <property type="term" value="F:transferase activity"/>
    <property type="evidence" value="ECO:0007669"/>
    <property type="project" value="UniProtKB-KW"/>
</dbReference>
<keyword evidence="4 9" id="KW-0812">Transmembrane</keyword>
<dbReference type="PANTHER" id="PTHR27008">
    <property type="entry name" value="OS04G0122200 PROTEIN"/>
    <property type="match status" value="1"/>
</dbReference>
<evidence type="ECO:0008006" key="12">
    <source>
        <dbReference type="Google" id="ProtNLM"/>
    </source>
</evidence>
<dbReference type="EMBL" id="PDCK01000045">
    <property type="protein sequence ID" value="PRQ18212.1"/>
    <property type="molecule type" value="Genomic_DNA"/>
</dbReference>